<dbReference type="GO" id="GO:0016787">
    <property type="term" value="F:hydrolase activity"/>
    <property type="evidence" value="ECO:0007669"/>
    <property type="project" value="UniProtKB-KW"/>
</dbReference>
<dbReference type="InterPro" id="IPR004843">
    <property type="entry name" value="Calcineurin-like_PHP"/>
</dbReference>
<keyword evidence="5" id="KW-1185">Reference proteome</keyword>
<evidence type="ECO:0000313" key="4">
    <source>
        <dbReference type="EMBL" id="RNL38855.1"/>
    </source>
</evidence>
<evidence type="ECO:0000256" key="2">
    <source>
        <dbReference type="SAM" id="MobiDB-lite"/>
    </source>
</evidence>
<dbReference type="OrthoDB" id="9773856at2"/>
<dbReference type="AlphaFoldDB" id="A0A3N0AVG2"/>
<dbReference type="Pfam" id="PF00149">
    <property type="entry name" value="Metallophos"/>
    <property type="match status" value="1"/>
</dbReference>
<reference evidence="5" key="1">
    <citation type="submission" date="2018-05" db="EMBL/GenBank/DDBJ databases">
        <title>Genome Sequencing of selected type strains of the family Eggerthellaceae.</title>
        <authorList>
            <person name="Danylec N."/>
            <person name="Stoll D.A."/>
            <person name="Doetsch A."/>
            <person name="Huch M."/>
        </authorList>
    </citation>
    <scope>NUCLEOTIDE SEQUENCE [LARGE SCALE GENOMIC DNA]</scope>
    <source>
        <strain evidence="5">DSM 24851</strain>
    </source>
</reference>
<keyword evidence="1" id="KW-0378">Hydrolase</keyword>
<dbReference type="InterPro" id="IPR050535">
    <property type="entry name" value="DNA_Repair-Maintenance_Comp"/>
</dbReference>
<accession>A0A3N0AVG2</accession>
<dbReference type="PANTHER" id="PTHR30337:SF7">
    <property type="entry name" value="PHOSPHOESTERASE"/>
    <property type="match status" value="1"/>
</dbReference>
<feature type="domain" description="Calcineurin-like phosphoesterase" evidence="3">
    <location>
        <begin position="6"/>
        <end position="209"/>
    </location>
</feature>
<proteinExistence type="predicted"/>
<feature type="region of interest" description="Disordered" evidence="2">
    <location>
        <begin position="369"/>
        <end position="388"/>
    </location>
</feature>
<dbReference type="InterPro" id="IPR029052">
    <property type="entry name" value="Metallo-depent_PP-like"/>
</dbReference>
<evidence type="ECO:0000256" key="1">
    <source>
        <dbReference type="ARBA" id="ARBA00022801"/>
    </source>
</evidence>
<gene>
    <name evidence="4" type="ORF">DMP06_08330</name>
</gene>
<dbReference type="InterPro" id="IPR041796">
    <property type="entry name" value="Mre11_N"/>
</dbReference>
<name>A0A3N0AVG2_9ACTN</name>
<organism evidence="4 5">
    <name type="scientific">Slackia equolifaciens</name>
    <dbReference type="NCBI Taxonomy" id="498718"/>
    <lineage>
        <taxon>Bacteria</taxon>
        <taxon>Bacillati</taxon>
        <taxon>Actinomycetota</taxon>
        <taxon>Coriobacteriia</taxon>
        <taxon>Eggerthellales</taxon>
        <taxon>Eggerthellaceae</taxon>
        <taxon>Slackia</taxon>
    </lineage>
</organism>
<dbReference type="CDD" id="cd00840">
    <property type="entry name" value="MPP_Mre11_N"/>
    <property type="match status" value="1"/>
</dbReference>
<dbReference type="SUPFAM" id="SSF56300">
    <property type="entry name" value="Metallo-dependent phosphatases"/>
    <property type="match status" value="1"/>
</dbReference>
<evidence type="ECO:0000259" key="3">
    <source>
        <dbReference type="Pfam" id="PF00149"/>
    </source>
</evidence>
<dbReference type="Proteomes" id="UP000269591">
    <property type="component" value="Unassembled WGS sequence"/>
</dbReference>
<dbReference type="EMBL" id="QIBX01000015">
    <property type="protein sequence ID" value="RNL38855.1"/>
    <property type="molecule type" value="Genomic_DNA"/>
</dbReference>
<sequence>MGAKLTFIHSGDLHLGAPFRGLRALSPAWAQRLVRAIPEAYDRVIQACLDNQVDFLLLAGDMFDTDKPSYAHLRHFLRGLERLQDAGIPVYMIPGNHDPYPNWHEVATSLPPNVHMAGSDAPEFFVHRDADGQPVCLIAARGFSNQASDGSIADGMTRAAAEHACGTGAPFAIGMLHSGLWMDPFKAPVTENKLLSAGMDYWALGHIHMRYATPEPDPRIVFCGCIQGRDIKETGSRGCYKVTLEEGLPNRIEFIPTAQVEWEQLCVDVSGCAGVDDILAACVRAMFDANAAAHCEEMVARVTIGGPTQLYDVLARPGTVEEMRVELNESYPAFYCDALINATTPPLDKEGLEAAGLFPAALIRAAKSMASQPEDSRGGKHAQSGSSRDDARLQYLQEEFAQRGLALPRGVDGMLDDLAEGACDMALALLDGRDA</sequence>
<dbReference type="Gene3D" id="3.60.21.10">
    <property type="match status" value="1"/>
</dbReference>
<comment type="caution">
    <text evidence="4">The sequence shown here is derived from an EMBL/GenBank/DDBJ whole genome shotgun (WGS) entry which is preliminary data.</text>
</comment>
<dbReference type="PANTHER" id="PTHR30337">
    <property type="entry name" value="COMPONENT OF ATP-DEPENDENT DSDNA EXONUCLEASE"/>
    <property type="match status" value="1"/>
</dbReference>
<protein>
    <submittedName>
        <fullName evidence="4">Metallophosphoesterase</fullName>
    </submittedName>
</protein>
<evidence type="ECO:0000313" key="5">
    <source>
        <dbReference type="Proteomes" id="UP000269591"/>
    </source>
</evidence>